<dbReference type="CDD" id="cd00354">
    <property type="entry name" value="FBPase"/>
    <property type="match status" value="1"/>
</dbReference>
<evidence type="ECO:0000256" key="8">
    <source>
        <dbReference type="ARBA" id="ARBA00023277"/>
    </source>
</evidence>
<evidence type="ECO:0000256" key="11">
    <source>
        <dbReference type="ARBA" id="ARBA00081210"/>
    </source>
</evidence>
<dbReference type="GO" id="GO:0042132">
    <property type="term" value="F:fructose 1,6-bisphosphate 1-phosphatase activity"/>
    <property type="evidence" value="ECO:0007669"/>
    <property type="project" value="UniProtKB-UniRule"/>
</dbReference>
<dbReference type="HAMAP" id="MF_01855">
    <property type="entry name" value="FBPase_class1"/>
    <property type="match status" value="1"/>
</dbReference>
<dbReference type="GO" id="GO:0006000">
    <property type="term" value="P:fructose metabolic process"/>
    <property type="evidence" value="ECO:0007669"/>
    <property type="project" value="TreeGrafter"/>
</dbReference>
<evidence type="ECO:0000256" key="6">
    <source>
        <dbReference type="ARBA" id="ARBA00022801"/>
    </source>
</evidence>
<comment type="subunit">
    <text evidence="12">Homotetramer.</text>
</comment>
<evidence type="ECO:0000259" key="15">
    <source>
        <dbReference type="Pfam" id="PF18913"/>
    </source>
</evidence>
<dbReference type="Gene3D" id="3.40.190.80">
    <property type="match status" value="1"/>
</dbReference>
<evidence type="ECO:0000256" key="10">
    <source>
        <dbReference type="ARBA" id="ARBA00072069"/>
    </source>
</evidence>
<evidence type="ECO:0000259" key="14">
    <source>
        <dbReference type="Pfam" id="PF00316"/>
    </source>
</evidence>
<evidence type="ECO:0000256" key="3">
    <source>
        <dbReference type="ARBA" id="ARBA00013093"/>
    </source>
</evidence>
<proteinExistence type="inferred from homology"/>
<feature type="domain" description="Fructose-1-6-bisphosphatase class I N-terminal" evidence="14">
    <location>
        <begin position="7"/>
        <end position="185"/>
    </location>
</feature>
<dbReference type="Pfam" id="PF00316">
    <property type="entry name" value="FBPase"/>
    <property type="match status" value="1"/>
</dbReference>
<dbReference type="GO" id="GO:0005986">
    <property type="term" value="P:sucrose biosynthetic process"/>
    <property type="evidence" value="ECO:0007669"/>
    <property type="project" value="TreeGrafter"/>
</dbReference>
<dbReference type="Gene3D" id="3.30.540.10">
    <property type="entry name" value="Fructose-1,6-Bisphosphatase, subunit A, domain 1"/>
    <property type="match status" value="1"/>
</dbReference>
<dbReference type="FunFam" id="3.30.540.10:FF:000002">
    <property type="entry name" value="Fructose-1,6-bisphosphatase class 1"/>
    <property type="match status" value="1"/>
</dbReference>
<dbReference type="PANTHER" id="PTHR11556:SF35">
    <property type="entry name" value="SEDOHEPTULOSE-1,7-BISPHOSPHATASE, CHLOROPLASTIC"/>
    <property type="match status" value="1"/>
</dbReference>
<evidence type="ECO:0000256" key="13">
    <source>
        <dbReference type="RuleBase" id="RU000508"/>
    </source>
</evidence>
<evidence type="ECO:0000313" key="17">
    <source>
        <dbReference type="Proteomes" id="UP000230108"/>
    </source>
</evidence>
<feature type="binding site" evidence="12">
    <location>
        <position position="112"/>
    </location>
    <ligand>
        <name>Mg(2+)</name>
        <dbReference type="ChEBI" id="CHEBI:18420"/>
        <label>1</label>
    </ligand>
</feature>
<comment type="pathway">
    <text evidence="9">Carbohydrate biosynthesis.</text>
</comment>
<comment type="caution">
    <text evidence="16">The sequence shown here is derived from an EMBL/GenBank/DDBJ whole genome shotgun (WGS) entry which is preliminary data.</text>
</comment>
<dbReference type="GO" id="GO:0006002">
    <property type="term" value="P:fructose 6-phosphate metabolic process"/>
    <property type="evidence" value="ECO:0007669"/>
    <property type="project" value="TreeGrafter"/>
</dbReference>
<dbReference type="InterPro" id="IPR028343">
    <property type="entry name" value="FBPtase"/>
</dbReference>
<dbReference type="PIRSF" id="PIRSF500210">
    <property type="entry name" value="FBPtase"/>
    <property type="match status" value="1"/>
</dbReference>
<dbReference type="AlphaFoldDB" id="A0A2M7QCY1"/>
<dbReference type="GO" id="GO:0006094">
    <property type="term" value="P:gluconeogenesis"/>
    <property type="evidence" value="ECO:0007669"/>
    <property type="project" value="UniProtKB-UniRule"/>
</dbReference>
<evidence type="ECO:0000256" key="2">
    <source>
        <dbReference type="ARBA" id="ARBA00010941"/>
    </source>
</evidence>
<dbReference type="Proteomes" id="UP000230108">
    <property type="component" value="Unassembled WGS sequence"/>
</dbReference>
<feature type="binding site" evidence="12">
    <location>
        <position position="112"/>
    </location>
    <ligand>
        <name>Mg(2+)</name>
        <dbReference type="ChEBI" id="CHEBI:18420"/>
        <label>2</label>
    </ligand>
</feature>
<dbReference type="GO" id="GO:0005829">
    <property type="term" value="C:cytosol"/>
    <property type="evidence" value="ECO:0007669"/>
    <property type="project" value="TreeGrafter"/>
</dbReference>
<organism evidence="16 17">
    <name type="scientific">Candidatus Roizmanbacteria bacterium CG_4_10_14_0_8_um_filter_39_9</name>
    <dbReference type="NCBI Taxonomy" id="1974829"/>
    <lineage>
        <taxon>Bacteria</taxon>
        <taxon>Candidatus Roizmaniibacteriota</taxon>
    </lineage>
</organism>
<evidence type="ECO:0000313" key="16">
    <source>
        <dbReference type="EMBL" id="PIY68787.1"/>
    </source>
</evidence>
<comment type="subcellular location">
    <subcellularLocation>
        <location evidence="12">Cytoplasm</location>
    </subcellularLocation>
</comment>
<name>A0A2M7QCY1_9BACT</name>
<evidence type="ECO:0000256" key="4">
    <source>
        <dbReference type="ARBA" id="ARBA00022490"/>
    </source>
</evidence>
<feature type="binding site" evidence="12">
    <location>
        <position position="115"/>
    </location>
    <ligand>
        <name>Mg(2+)</name>
        <dbReference type="ChEBI" id="CHEBI:18420"/>
        <label>2</label>
    </ligand>
</feature>
<evidence type="ECO:0000256" key="9">
    <source>
        <dbReference type="ARBA" id="ARBA00024331"/>
    </source>
</evidence>
<dbReference type="InterPro" id="IPR044015">
    <property type="entry name" value="FBPase_C_dom"/>
</dbReference>
<accession>A0A2M7QCY1</accession>
<feature type="binding site" evidence="12">
    <location>
        <position position="258"/>
    </location>
    <ligand>
        <name>substrate</name>
    </ligand>
</feature>
<comment type="catalytic activity">
    <reaction evidence="1 12">
        <text>beta-D-fructose 1,6-bisphosphate + H2O = beta-D-fructose 6-phosphate + phosphate</text>
        <dbReference type="Rhea" id="RHEA:11064"/>
        <dbReference type="ChEBI" id="CHEBI:15377"/>
        <dbReference type="ChEBI" id="CHEBI:32966"/>
        <dbReference type="ChEBI" id="CHEBI:43474"/>
        <dbReference type="ChEBI" id="CHEBI:57634"/>
        <dbReference type="EC" id="3.1.3.11"/>
    </reaction>
</comment>
<dbReference type="NCBIfam" id="NF006778">
    <property type="entry name" value="PRK09293.1-1"/>
    <property type="match status" value="1"/>
</dbReference>
<evidence type="ECO:0000256" key="7">
    <source>
        <dbReference type="ARBA" id="ARBA00022842"/>
    </source>
</evidence>
<protein>
    <recommendedName>
        <fullName evidence="10 12">Fructose-1,6-bisphosphatase class 1</fullName>
        <shortName evidence="12">FBPase class 1</shortName>
        <ecNumber evidence="3 12">3.1.3.11</ecNumber>
    </recommendedName>
    <alternativeName>
        <fullName evidence="11 12">D-fructose-1,6-bisphosphate 1-phosphohydrolase class 1</fullName>
    </alternativeName>
</protein>
<dbReference type="InterPro" id="IPR033391">
    <property type="entry name" value="FBPase_N"/>
</dbReference>
<reference evidence="17" key="1">
    <citation type="submission" date="2017-09" db="EMBL/GenBank/DDBJ databases">
        <title>Depth-based differentiation of microbial function through sediment-hosted aquifers and enrichment of novel symbionts in the deep terrestrial subsurface.</title>
        <authorList>
            <person name="Probst A.J."/>
            <person name="Ladd B."/>
            <person name="Jarett J.K."/>
            <person name="Geller-Mcgrath D.E."/>
            <person name="Sieber C.M.K."/>
            <person name="Emerson J.B."/>
            <person name="Anantharaman K."/>
            <person name="Thomas B.C."/>
            <person name="Malmstrom R."/>
            <person name="Stieglmeier M."/>
            <person name="Klingl A."/>
            <person name="Woyke T."/>
            <person name="Ryan C.M."/>
            <person name="Banfield J.F."/>
        </authorList>
    </citation>
    <scope>NUCLEOTIDE SEQUENCE [LARGE SCALE GENOMIC DNA]</scope>
</reference>
<evidence type="ECO:0000256" key="12">
    <source>
        <dbReference type="HAMAP-Rule" id="MF_01855"/>
    </source>
</evidence>
<feature type="binding site" evidence="12">
    <location>
        <begin position="115"/>
        <end position="118"/>
    </location>
    <ligand>
        <name>substrate</name>
    </ligand>
</feature>
<dbReference type="Pfam" id="PF18913">
    <property type="entry name" value="FBPase_C"/>
    <property type="match status" value="1"/>
</dbReference>
<evidence type="ECO:0000256" key="5">
    <source>
        <dbReference type="ARBA" id="ARBA00022723"/>
    </source>
</evidence>
<comment type="caution">
    <text evidence="12">Lacks conserved residue(s) required for the propagation of feature annotation.</text>
</comment>
<dbReference type="PANTHER" id="PTHR11556">
    <property type="entry name" value="FRUCTOSE-1,6-BISPHOSPHATASE-RELATED"/>
    <property type="match status" value="1"/>
</dbReference>
<keyword evidence="4 12" id="KW-0963">Cytoplasm</keyword>
<feature type="binding site" evidence="12">
    <location>
        <position position="93"/>
    </location>
    <ligand>
        <name>Mg(2+)</name>
        <dbReference type="ChEBI" id="CHEBI:18420"/>
        <label>1</label>
    </ligand>
</feature>
<comment type="similarity">
    <text evidence="2 12 13">Belongs to the FBPase class 1 family.</text>
</comment>
<gene>
    <name evidence="12" type="primary">fbp</name>
    <name evidence="16" type="ORF">COY90_04130</name>
</gene>
<feature type="binding site" evidence="12">
    <location>
        <position position="114"/>
    </location>
    <ligand>
        <name>Mg(2+)</name>
        <dbReference type="ChEBI" id="CHEBI:18420"/>
        <label>1</label>
    </ligand>
</feature>
<dbReference type="EC" id="3.1.3.11" evidence="3 12"/>
<keyword evidence="5 12" id="KW-0479">Metal-binding</keyword>
<sequence length="315" mass="34980">MYKHVTTLTEFVVASERKQKEATGSFTLLLTHIENAAKIIASHVKRSGLADILGKTGTTNAYDEEVQKLDEFSDKLLFDMLSDSGQIGYLGSEEKEDVLCVNKKGKYNVFFDPLDGSSNIDVNINIGTIFSIYHNDGDVLREGRVQVGAGYVLYGPSVMFVYSSGAGVNGFTLDPSIGSFLLSHENIIVPQNKNYYSINDGNYELFENSMKEYLTSIKKEEKPYQSRYVGSMVADVHRTLLKGGIFMNPSNKKRPDGKLRLLFEVNPFAYLMEQAGGSAVSGKISPLDIKPQSLTQRTPIVMGSKNEVKKYLTFI</sequence>
<feature type="domain" description="Fructose-1-6-bisphosphatase class 1 C-terminal" evidence="15">
    <location>
        <begin position="189"/>
        <end position="312"/>
    </location>
</feature>
<comment type="cofactor">
    <cofactor evidence="12">
        <name>Mg(2+)</name>
        <dbReference type="ChEBI" id="CHEBI:18420"/>
    </cofactor>
    <text evidence="12">Binds 2 magnesium ions per subunit.</text>
</comment>
<feature type="binding site" evidence="12">
    <location>
        <position position="228"/>
    </location>
    <ligand>
        <name>substrate</name>
    </ligand>
</feature>
<keyword evidence="8 12" id="KW-0119">Carbohydrate metabolism</keyword>
<evidence type="ECO:0000256" key="1">
    <source>
        <dbReference type="ARBA" id="ARBA00001273"/>
    </source>
</evidence>
<keyword evidence="7 12" id="KW-0460">Magnesium</keyword>
<feature type="binding site" evidence="12">
    <location>
        <position position="264"/>
    </location>
    <ligand>
        <name>Mg(2+)</name>
        <dbReference type="ChEBI" id="CHEBI:18420"/>
        <label>2</label>
    </ligand>
</feature>
<dbReference type="GO" id="GO:0030388">
    <property type="term" value="P:fructose 1,6-bisphosphate metabolic process"/>
    <property type="evidence" value="ECO:0007669"/>
    <property type="project" value="TreeGrafter"/>
</dbReference>
<dbReference type="GO" id="GO:0000287">
    <property type="term" value="F:magnesium ion binding"/>
    <property type="evidence" value="ECO:0007669"/>
    <property type="project" value="UniProtKB-UniRule"/>
</dbReference>
<dbReference type="PIRSF" id="PIRSF000904">
    <property type="entry name" value="FBPtase_SBPase"/>
    <property type="match status" value="1"/>
</dbReference>
<dbReference type="SUPFAM" id="SSF56655">
    <property type="entry name" value="Carbohydrate phosphatase"/>
    <property type="match status" value="1"/>
</dbReference>
<dbReference type="EMBL" id="PFLF01000088">
    <property type="protein sequence ID" value="PIY68787.1"/>
    <property type="molecule type" value="Genomic_DNA"/>
</dbReference>
<feature type="binding site" evidence="12">
    <location>
        <position position="199"/>
    </location>
    <ligand>
        <name>substrate</name>
    </ligand>
</feature>
<dbReference type="FunFam" id="3.40.190.80:FF:000001">
    <property type="entry name" value="Fructose-1,6-bisphosphatase class 1"/>
    <property type="match status" value="1"/>
</dbReference>
<keyword evidence="6 12" id="KW-0378">Hydrolase</keyword>
<dbReference type="PRINTS" id="PR00115">
    <property type="entry name" value="F16BPHPHTASE"/>
</dbReference>
<dbReference type="InterPro" id="IPR000146">
    <property type="entry name" value="FBPase_class-1"/>
</dbReference>